<gene>
    <name evidence="2" type="ORF">A7C99_6912</name>
</gene>
<comment type="caution">
    <text evidence="2">The sequence shown here is derived from an EMBL/GenBank/DDBJ whole genome shotgun (WGS) entry which is preliminary data.</text>
</comment>
<evidence type="ECO:0000256" key="1">
    <source>
        <dbReference type="SAM" id="MobiDB-lite"/>
    </source>
</evidence>
<feature type="region of interest" description="Disordered" evidence="1">
    <location>
        <begin position="1"/>
        <end position="27"/>
    </location>
</feature>
<name>A0A178EQJ7_TRIRU</name>
<dbReference type="Proteomes" id="UP000243015">
    <property type="component" value="Unassembled WGS sequence"/>
</dbReference>
<dbReference type="VEuPathDB" id="FungiDB:TERG_08784"/>
<protein>
    <submittedName>
        <fullName evidence="2">Uncharacterized protein</fullName>
    </submittedName>
</protein>
<dbReference type="AlphaFoldDB" id="A0A178EQJ7"/>
<organism evidence="2 3">
    <name type="scientific">Trichophyton rubrum</name>
    <name type="common">Athlete's foot fungus</name>
    <name type="synonym">Epidermophyton rubrum</name>
    <dbReference type="NCBI Taxonomy" id="5551"/>
    <lineage>
        <taxon>Eukaryota</taxon>
        <taxon>Fungi</taxon>
        <taxon>Dikarya</taxon>
        <taxon>Ascomycota</taxon>
        <taxon>Pezizomycotina</taxon>
        <taxon>Eurotiomycetes</taxon>
        <taxon>Eurotiomycetidae</taxon>
        <taxon>Onygenales</taxon>
        <taxon>Arthrodermataceae</taxon>
        <taxon>Trichophyton</taxon>
    </lineage>
</organism>
<dbReference type="EMBL" id="LHPM01000019">
    <property type="protein sequence ID" value="OAL62331.1"/>
    <property type="molecule type" value="Genomic_DNA"/>
</dbReference>
<evidence type="ECO:0000313" key="2">
    <source>
        <dbReference type="EMBL" id="OAL62331.1"/>
    </source>
</evidence>
<accession>A0A178EQJ7</accession>
<proteinExistence type="predicted"/>
<sequence>MASKGRTLRSCVVPTPPQPKGPPEEAKRDYQYNTLLHFDDASESKEDKREEAAGESARLWVFEELMDESYAVILDHIRPDIPVPGAALCIIQATDLDSITQRVPQANAGLHFTLPEWD</sequence>
<evidence type="ECO:0000313" key="3">
    <source>
        <dbReference type="Proteomes" id="UP000243015"/>
    </source>
</evidence>
<reference evidence="2 3" key="1">
    <citation type="submission" date="2016-05" db="EMBL/GenBank/DDBJ databases">
        <title>Genome sequencing of Trichophyton rubrum CMCC(F)T1i isolated from hair.</title>
        <authorList>
            <person name="Zhan P."/>
            <person name="Tao Y."/>
            <person name="Liu W."/>
        </authorList>
    </citation>
    <scope>NUCLEOTIDE SEQUENCE [LARGE SCALE GENOMIC DNA]</scope>
    <source>
        <strain evidence="3">CMCC(F)T1i</strain>
    </source>
</reference>